<evidence type="ECO:0000313" key="3">
    <source>
        <dbReference type="Proteomes" id="UP000076842"/>
    </source>
</evidence>
<reference evidence="2 3" key="1">
    <citation type="journal article" date="2016" name="Mol. Biol. Evol.">
        <title>Comparative Genomics of Early-Diverging Mushroom-Forming Fungi Provides Insights into the Origins of Lignocellulose Decay Capabilities.</title>
        <authorList>
            <person name="Nagy L.G."/>
            <person name="Riley R."/>
            <person name="Tritt A."/>
            <person name="Adam C."/>
            <person name="Daum C."/>
            <person name="Floudas D."/>
            <person name="Sun H."/>
            <person name="Yadav J.S."/>
            <person name="Pangilinan J."/>
            <person name="Larsson K.H."/>
            <person name="Matsuura K."/>
            <person name="Barry K."/>
            <person name="Labutti K."/>
            <person name="Kuo R."/>
            <person name="Ohm R.A."/>
            <person name="Bhattacharya S.S."/>
            <person name="Shirouzu T."/>
            <person name="Yoshinaga Y."/>
            <person name="Martin F.M."/>
            <person name="Grigoriev I.V."/>
            <person name="Hibbett D.S."/>
        </authorList>
    </citation>
    <scope>NUCLEOTIDE SEQUENCE [LARGE SCALE GENOMIC DNA]</scope>
    <source>
        <strain evidence="2 3">HHB12733</strain>
    </source>
</reference>
<name>A0A165JZY7_9BASI</name>
<dbReference type="EMBL" id="KV423916">
    <property type="protein sequence ID" value="KZT62485.1"/>
    <property type="molecule type" value="Genomic_DNA"/>
</dbReference>
<feature type="region of interest" description="Disordered" evidence="1">
    <location>
        <begin position="31"/>
        <end position="56"/>
    </location>
</feature>
<proteinExistence type="predicted"/>
<feature type="compositionally biased region" description="Polar residues" evidence="1">
    <location>
        <begin position="31"/>
        <end position="40"/>
    </location>
</feature>
<accession>A0A165JZY7</accession>
<evidence type="ECO:0000313" key="2">
    <source>
        <dbReference type="EMBL" id="KZT62485.1"/>
    </source>
</evidence>
<protein>
    <submittedName>
        <fullName evidence="2">Uncharacterized protein</fullName>
    </submittedName>
</protein>
<sequence>MSSLISARAALGRYPMLLHAINPFPSVMMSASTSENTLPSRNRPPSRDNLTSTPLSYKEYRNRNKARISRPDQPTYDTLVFVIQLLNRGAPKMAGDISMLTQGQVGAWIQQVRFCRRGARGNGAGYPDARNQRPDRTRPTHGRGWRTQRGPGARRDVPAGGDRVDQRGAQDDRVPPPAPGRLPRATERACDRESAGVRGEIGCPGGDDPAV</sequence>
<dbReference type="Proteomes" id="UP000076842">
    <property type="component" value="Unassembled WGS sequence"/>
</dbReference>
<feature type="compositionally biased region" description="Basic and acidic residues" evidence="1">
    <location>
        <begin position="153"/>
        <end position="174"/>
    </location>
</feature>
<evidence type="ECO:0000256" key="1">
    <source>
        <dbReference type="SAM" id="MobiDB-lite"/>
    </source>
</evidence>
<feature type="region of interest" description="Disordered" evidence="1">
    <location>
        <begin position="120"/>
        <end position="211"/>
    </location>
</feature>
<feature type="compositionally biased region" description="Basic and acidic residues" evidence="1">
    <location>
        <begin position="184"/>
        <end position="195"/>
    </location>
</feature>
<keyword evidence="3" id="KW-1185">Reference proteome</keyword>
<dbReference type="AlphaFoldDB" id="A0A165JZY7"/>
<dbReference type="InParanoid" id="A0A165JZY7"/>
<gene>
    <name evidence="2" type="ORF">CALCODRAFT_204534</name>
</gene>
<organism evidence="2 3">
    <name type="scientific">Calocera cornea HHB12733</name>
    <dbReference type="NCBI Taxonomy" id="1353952"/>
    <lineage>
        <taxon>Eukaryota</taxon>
        <taxon>Fungi</taxon>
        <taxon>Dikarya</taxon>
        <taxon>Basidiomycota</taxon>
        <taxon>Agaricomycotina</taxon>
        <taxon>Dacrymycetes</taxon>
        <taxon>Dacrymycetales</taxon>
        <taxon>Dacrymycetaceae</taxon>
        <taxon>Calocera</taxon>
    </lineage>
</organism>